<dbReference type="OrthoDB" id="413582at2759"/>
<dbReference type="EMBL" id="JADNYJ010000066">
    <property type="protein sequence ID" value="KAF8893665.1"/>
    <property type="molecule type" value="Genomic_DNA"/>
</dbReference>
<accession>A0A9P5NLF8</accession>
<protein>
    <submittedName>
        <fullName evidence="1">Uncharacterized protein</fullName>
    </submittedName>
</protein>
<dbReference type="Proteomes" id="UP000724874">
    <property type="component" value="Unassembled WGS sequence"/>
</dbReference>
<comment type="caution">
    <text evidence="1">The sequence shown here is derived from an EMBL/GenBank/DDBJ whole genome shotgun (WGS) entry which is preliminary data.</text>
</comment>
<organism evidence="1 2">
    <name type="scientific">Gymnopilus junonius</name>
    <name type="common">Spectacular rustgill mushroom</name>
    <name type="synonym">Gymnopilus spectabilis subsp. junonius</name>
    <dbReference type="NCBI Taxonomy" id="109634"/>
    <lineage>
        <taxon>Eukaryota</taxon>
        <taxon>Fungi</taxon>
        <taxon>Dikarya</taxon>
        <taxon>Basidiomycota</taxon>
        <taxon>Agaricomycotina</taxon>
        <taxon>Agaricomycetes</taxon>
        <taxon>Agaricomycetidae</taxon>
        <taxon>Agaricales</taxon>
        <taxon>Agaricineae</taxon>
        <taxon>Hymenogastraceae</taxon>
        <taxon>Gymnopilus</taxon>
    </lineage>
</organism>
<keyword evidence="2" id="KW-1185">Reference proteome</keyword>
<name>A0A9P5NLF8_GYMJU</name>
<evidence type="ECO:0000313" key="1">
    <source>
        <dbReference type="EMBL" id="KAF8893665.1"/>
    </source>
</evidence>
<proteinExistence type="predicted"/>
<dbReference type="AlphaFoldDB" id="A0A9P5NLF8"/>
<sequence length="89" mass="10194">MINLIRSFLSYPSSSRLRAEDAMRHPLFVIPDPQHPLLLPEGYALERNQGWLRDVVVYEWEGRTVGDVVAGFWRGLVLMDGVGEGREVR</sequence>
<gene>
    <name evidence="1" type="ORF">CPB84DRAFT_1308681</name>
</gene>
<reference evidence="1" key="1">
    <citation type="submission" date="2020-11" db="EMBL/GenBank/DDBJ databases">
        <authorList>
            <consortium name="DOE Joint Genome Institute"/>
            <person name="Ahrendt S."/>
            <person name="Riley R."/>
            <person name="Andreopoulos W."/>
            <person name="LaButti K."/>
            <person name="Pangilinan J."/>
            <person name="Ruiz-duenas F.J."/>
            <person name="Barrasa J.M."/>
            <person name="Sanchez-Garcia M."/>
            <person name="Camarero S."/>
            <person name="Miyauchi S."/>
            <person name="Serrano A."/>
            <person name="Linde D."/>
            <person name="Babiker R."/>
            <person name="Drula E."/>
            <person name="Ayuso-Fernandez I."/>
            <person name="Pacheco R."/>
            <person name="Padilla G."/>
            <person name="Ferreira P."/>
            <person name="Barriuso J."/>
            <person name="Kellner H."/>
            <person name="Castanera R."/>
            <person name="Alfaro M."/>
            <person name="Ramirez L."/>
            <person name="Pisabarro A.G."/>
            <person name="Kuo A."/>
            <person name="Tritt A."/>
            <person name="Lipzen A."/>
            <person name="He G."/>
            <person name="Yan M."/>
            <person name="Ng V."/>
            <person name="Cullen D."/>
            <person name="Martin F."/>
            <person name="Rosso M.-N."/>
            <person name="Henrissat B."/>
            <person name="Hibbett D."/>
            <person name="Martinez A.T."/>
            <person name="Grigoriev I.V."/>
        </authorList>
    </citation>
    <scope>NUCLEOTIDE SEQUENCE</scope>
    <source>
        <strain evidence="1">AH 44721</strain>
    </source>
</reference>
<evidence type="ECO:0000313" key="2">
    <source>
        <dbReference type="Proteomes" id="UP000724874"/>
    </source>
</evidence>